<dbReference type="Proteomes" id="UP000064249">
    <property type="component" value="Unassembled WGS sequence"/>
</dbReference>
<dbReference type="Gene3D" id="3.40.50.720">
    <property type="entry name" value="NAD(P)-binding Rossmann-like Domain"/>
    <property type="match status" value="2"/>
</dbReference>
<dbReference type="PATRIC" id="fig|167964.4.peg.1244"/>
<keyword evidence="2" id="KW-0472">Membrane</keyword>
<name>A0A124FN21_9CHLR</name>
<feature type="domain" description="Polysaccharide biosynthesis protein CapD-like" evidence="3">
    <location>
        <begin position="289"/>
        <end position="569"/>
    </location>
</feature>
<dbReference type="InterPro" id="IPR003869">
    <property type="entry name" value="Polysac_CapD-like"/>
</dbReference>
<dbReference type="InterPro" id="IPR051203">
    <property type="entry name" value="Polysaccharide_Synthase-Rel"/>
</dbReference>
<dbReference type="EMBL" id="LGFU01000021">
    <property type="protein sequence ID" value="KUK46538.1"/>
    <property type="molecule type" value="Genomic_DNA"/>
</dbReference>
<keyword evidence="2" id="KW-0812">Transmembrane</keyword>
<evidence type="ECO:0000256" key="1">
    <source>
        <dbReference type="ARBA" id="ARBA00007430"/>
    </source>
</evidence>
<dbReference type="Pfam" id="PF13727">
    <property type="entry name" value="CoA_binding_3"/>
    <property type="match status" value="1"/>
</dbReference>
<dbReference type="Pfam" id="PF02719">
    <property type="entry name" value="Polysacc_synt_2"/>
    <property type="match status" value="1"/>
</dbReference>
<dbReference type="CDD" id="cd05237">
    <property type="entry name" value="UDP_invert_4-6DH_SDR_e"/>
    <property type="match status" value="1"/>
</dbReference>
<proteinExistence type="inferred from homology"/>
<organism evidence="4 5">
    <name type="scientific">Anaerolinea thermophila</name>
    <dbReference type="NCBI Taxonomy" id="167964"/>
    <lineage>
        <taxon>Bacteria</taxon>
        <taxon>Bacillati</taxon>
        <taxon>Chloroflexota</taxon>
        <taxon>Anaerolineae</taxon>
        <taxon>Anaerolineales</taxon>
        <taxon>Anaerolineaceae</taxon>
        <taxon>Anaerolinea</taxon>
    </lineage>
</organism>
<accession>A0A124FN21</accession>
<gene>
    <name evidence="4" type="ORF">XD73_0576</name>
</gene>
<keyword evidence="2" id="KW-1133">Transmembrane helix</keyword>
<evidence type="ECO:0000256" key="2">
    <source>
        <dbReference type="SAM" id="Phobius"/>
    </source>
</evidence>
<dbReference type="AlphaFoldDB" id="A0A124FN21"/>
<feature type="transmembrane region" description="Helical" evidence="2">
    <location>
        <begin position="38"/>
        <end position="62"/>
    </location>
</feature>
<evidence type="ECO:0000259" key="3">
    <source>
        <dbReference type="Pfam" id="PF02719"/>
    </source>
</evidence>
<sequence>MKLRNRHVLLTDLLLIPISVLASYILRLEFFEVFDNYVYSLLWMTGLALVIKPIVYYLFGLYRRMWAYASVPELKLIILAVTTASIVLAIPMLFILNGNVFYAFPRSVLIIDWVISILLVGGQRLSFRVFSERKSKSRTEKRTEPNKKVLIIGAGDAGAMVVKELQRNPQLNMRPIGFLDDNEEKKGKTIYGVPVLGNLTMLPKILPFRRVDEVIIAIPSAPGKIIREVANLCRKHSVAFRTMPGLYELLGGMVNISRLREVDITDLLRRQPAHIDDDRVGSILKNKIVLVTGAGGSIGSELCRQIARWQPKTLIMLGHGENAIFEAYLEINGQFPALDIQTVIADIRDYDRLKRIFSEKKPEVVFHAAAHKHVPLMENNIDECVLNNVEGTKNLLEICLAADVEHFVLISTDKAILPVNVMGATKRMAEMMTIDSAKSSGKPYSVVRFGNVLGSRGSVVPLFKRQIAKGGPITITHPDMKRYFMTIPEAVYLVLQTAGLGKGGETFILNMGEQVRIVDLAEDLIRLSGLEPGRDIEISFTGVREGEKLSEDLWNYGREFHETAHPDVFYEEGQDQLAGKALQDAVNKLLELAHDGKTDEILTMLEQIIPGASVRNSQSINITAIDS</sequence>
<feature type="transmembrane region" description="Helical" evidence="2">
    <location>
        <begin position="7"/>
        <end position="26"/>
    </location>
</feature>
<feature type="transmembrane region" description="Helical" evidence="2">
    <location>
        <begin position="74"/>
        <end position="96"/>
    </location>
</feature>
<dbReference type="PANTHER" id="PTHR43318">
    <property type="entry name" value="UDP-N-ACETYLGLUCOSAMINE 4,6-DEHYDRATASE"/>
    <property type="match status" value="1"/>
</dbReference>
<dbReference type="SUPFAM" id="SSF51735">
    <property type="entry name" value="NAD(P)-binding Rossmann-fold domains"/>
    <property type="match status" value="2"/>
</dbReference>
<dbReference type="InterPro" id="IPR036291">
    <property type="entry name" value="NAD(P)-bd_dom_sf"/>
</dbReference>
<evidence type="ECO:0000313" key="4">
    <source>
        <dbReference type="EMBL" id="KUK46538.1"/>
    </source>
</evidence>
<comment type="similarity">
    <text evidence="1">Belongs to the polysaccharide synthase family.</text>
</comment>
<reference evidence="4 5" key="1">
    <citation type="journal article" date="2015" name="MBio">
        <title>Genome-Resolved Metagenomic Analysis Reveals Roles for Candidate Phyla and Other Microbial Community Members in Biogeochemical Transformations in Oil Reservoirs.</title>
        <authorList>
            <person name="Hu P."/>
            <person name="Tom L."/>
            <person name="Singh A."/>
            <person name="Thomas B.C."/>
            <person name="Baker B.J."/>
            <person name="Piceno Y.M."/>
            <person name="Andersen G.L."/>
            <person name="Banfield J.F."/>
        </authorList>
    </citation>
    <scope>NUCLEOTIDE SEQUENCE [LARGE SCALE GENOMIC DNA]</scope>
    <source>
        <strain evidence="4">46_16</strain>
    </source>
</reference>
<protein>
    <submittedName>
        <fullName evidence="4">Putative polysaccharide biosynthesis protein</fullName>
    </submittedName>
</protein>
<dbReference type="PANTHER" id="PTHR43318:SF1">
    <property type="entry name" value="POLYSACCHARIDE BIOSYNTHESIS PROTEIN EPSC-RELATED"/>
    <property type="match status" value="1"/>
</dbReference>
<comment type="caution">
    <text evidence="4">The sequence shown here is derived from an EMBL/GenBank/DDBJ whole genome shotgun (WGS) entry which is preliminary data.</text>
</comment>
<evidence type="ECO:0000313" key="5">
    <source>
        <dbReference type="Proteomes" id="UP000064249"/>
    </source>
</evidence>